<sequence>MAARTAALAFSLTKMKKDADMPKQVPLNDGNQPVKPMVHPVDTQRFAGNQVACRYPKGSRRKERSAARRSAHGVHDQLRAARRRLDQTSADQAIEYVDWPSQKKAPLHPDGCLLPKIKPKKTYTLMRRDAPFIASDTKMQSGSRVRKQVTVNGPDLPATGELPGCKAAKRVAERIHGTPVP</sequence>
<comment type="caution">
    <text evidence="2">The sequence shown here is derived from an EMBL/GenBank/DDBJ whole genome shotgun (WGS) entry which is preliminary data.</text>
</comment>
<accession>A0A2T3HJ09</accession>
<dbReference type="EMBL" id="PYLS01000006">
    <property type="protein sequence ID" value="PST82417.1"/>
    <property type="molecule type" value="Genomic_DNA"/>
</dbReference>
<feature type="region of interest" description="Disordered" evidence="1">
    <location>
        <begin position="56"/>
        <end position="80"/>
    </location>
</feature>
<evidence type="ECO:0000313" key="2">
    <source>
        <dbReference type="EMBL" id="PST82417.1"/>
    </source>
</evidence>
<evidence type="ECO:0000313" key="3">
    <source>
        <dbReference type="Proteomes" id="UP000240912"/>
    </source>
</evidence>
<reference evidence="2 3" key="1">
    <citation type="submission" date="2018-03" db="EMBL/GenBank/DDBJ databases">
        <authorList>
            <person name="Keele B.F."/>
        </authorList>
    </citation>
    <scope>NUCLEOTIDE SEQUENCE [LARGE SCALE GENOMIC DNA]</scope>
    <source>
        <strain evidence="2 3">YL28-9</strain>
    </source>
</reference>
<gene>
    <name evidence="2" type="ORF">C7T94_16740</name>
</gene>
<dbReference type="AlphaFoldDB" id="A0A2T3HJ09"/>
<name>A0A2T3HJ09_9SPHI</name>
<feature type="region of interest" description="Disordered" evidence="1">
    <location>
        <begin position="136"/>
        <end position="163"/>
    </location>
</feature>
<feature type="compositionally biased region" description="Basic residues" evidence="1">
    <location>
        <begin position="57"/>
        <end position="72"/>
    </location>
</feature>
<dbReference type="RefSeq" id="WP_107216718.1">
    <property type="nucleotide sequence ID" value="NZ_KZ686270.1"/>
</dbReference>
<evidence type="ECO:0000256" key="1">
    <source>
        <dbReference type="SAM" id="MobiDB-lite"/>
    </source>
</evidence>
<dbReference type="Proteomes" id="UP000240912">
    <property type="component" value="Unassembled WGS sequence"/>
</dbReference>
<protein>
    <submittedName>
        <fullName evidence="2">Uncharacterized protein</fullName>
    </submittedName>
</protein>
<keyword evidence="3" id="KW-1185">Reference proteome</keyword>
<organism evidence="2 3">
    <name type="scientific">Pedobacter yulinensis</name>
    <dbReference type="NCBI Taxonomy" id="2126353"/>
    <lineage>
        <taxon>Bacteria</taxon>
        <taxon>Pseudomonadati</taxon>
        <taxon>Bacteroidota</taxon>
        <taxon>Sphingobacteriia</taxon>
        <taxon>Sphingobacteriales</taxon>
        <taxon>Sphingobacteriaceae</taxon>
        <taxon>Pedobacter</taxon>
    </lineage>
</organism>
<proteinExistence type="predicted"/>